<name>A0A967C6F7_9PROT</name>
<evidence type="ECO:0000313" key="2">
    <source>
        <dbReference type="EMBL" id="NIA68366.1"/>
    </source>
</evidence>
<protein>
    <recommendedName>
        <fullName evidence="4">Transcriptional activator HlyU</fullName>
    </recommendedName>
</protein>
<gene>
    <name evidence="2" type="ORF">HBA54_07155</name>
</gene>
<proteinExistence type="predicted"/>
<sequence>MGFFSKLFGGGGGDSTAPSAESVEYNGFQIQPAPQQKGSQWLTAGVIRKEIDGEMKEHSFLRADTHPSQDAAADFALVKGRQIIDEQGERLFRD</sequence>
<dbReference type="EMBL" id="JAAQPH010000004">
    <property type="protein sequence ID" value="NIA68366.1"/>
    <property type="molecule type" value="Genomic_DNA"/>
</dbReference>
<dbReference type="AlphaFoldDB" id="A0A967C6F7"/>
<accession>A0A967C6F7</accession>
<feature type="region of interest" description="Disordered" evidence="1">
    <location>
        <begin position="1"/>
        <end position="20"/>
    </location>
</feature>
<reference evidence="2" key="1">
    <citation type="submission" date="2020-03" db="EMBL/GenBank/DDBJ databases">
        <title>Genome of Pelagibius litoralis DSM 21314T.</title>
        <authorList>
            <person name="Wang G."/>
        </authorList>
    </citation>
    <scope>NUCLEOTIDE SEQUENCE</scope>
    <source>
        <strain evidence="2">DSM 21314</strain>
    </source>
</reference>
<dbReference type="InterPro" id="IPR018772">
    <property type="entry name" value="Transcription_activator_HlyU"/>
</dbReference>
<dbReference type="Proteomes" id="UP000761264">
    <property type="component" value="Unassembled WGS sequence"/>
</dbReference>
<organism evidence="2 3">
    <name type="scientific">Pelagibius litoralis</name>
    <dbReference type="NCBI Taxonomy" id="374515"/>
    <lineage>
        <taxon>Bacteria</taxon>
        <taxon>Pseudomonadati</taxon>
        <taxon>Pseudomonadota</taxon>
        <taxon>Alphaproteobacteria</taxon>
        <taxon>Rhodospirillales</taxon>
        <taxon>Rhodovibrionaceae</taxon>
        <taxon>Pelagibius</taxon>
    </lineage>
</organism>
<comment type="caution">
    <text evidence="2">The sequence shown here is derived from an EMBL/GenBank/DDBJ whole genome shotgun (WGS) entry which is preliminary data.</text>
</comment>
<evidence type="ECO:0000313" key="3">
    <source>
        <dbReference type="Proteomes" id="UP000761264"/>
    </source>
</evidence>
<keyword evidence="3" id="KW-1185">Reference proteome</keyword>
<evidence type="ECO:0000256" key="1">
    <source>
        <dbReference type="SAM" id="MobiDB-lite"/>
    </source>
</evidence>
<dbReference type="Pfam" id="PF10115">
    <property type="entry name" value="HlyU"/>
    <property type="match status" value="1"/>
</dbReference>
<dbReference type="RefSeq" id="WP_167222864.1">
    <property type="nucleotide sequence ID" value="NZ_JAAQPH010000004.1"/>
</dbReference>
<evidence type="ECO:0008006" key="4">
    <source>
        <dbReference type="Google" id="ProtNLM"/>
    </source>
</evidence>